<dbReference type="OrthoDB" id="939937at2"/>
<evidence type="ECO:0000313" key="3">
    <source>
        <dbReference type="Proteomes" id="UP000192342"/>
    </source>
</evidence>
<dbReference type="InterPro" id="IPR029063">
    <property type="entry name" value="SAM-dependent_MTases_sf"/>
</dbReference>
<dbReference type="GO" id="GO:0008757">
    <property type="term" value="F:S-adenosylmethionine-dependent methyltransferase activity"/>
    <property type="evidence" value="ECO:0007669"/>
    <property type="project" value="InterPro"/>
</dbReference>
<feature type="domain" description="Methyltransferase type 11" evidence="1">
    <location>
        <begin position="88"/>
        <end position="135"/>
    </location>
</feature>
<gene>
    <name evidence="2" type="ORF">ATO7_04700</name>
</gene>
<dbReference type="InterPro" id="IPR013216">
    <property type="entry name" value="Methyltransf_11"/>
</dbReference>
<dbReference type="RefSeq" id="WP_083560006.1">
    <property type="nucleotide sequence ID" value="NZ_AQQV01000001.1"/>
</dbReference>
<sequence length="247" mass="27862">MNNKQQSAQFKTRHNQRRPDAWGQPYRYIAIQLRRVVGQMLSLSSDALSAPRVLDYGAADSPYRELLPKASEWVAADLGGNPQAQMQLNGDGSVPTGASEFDLVLSTQVLEHVADPALYLNECYRVLKPGGRLVLSTHGIMVWHPDPHDFWRWTSEGLKAAVERAGFELVAFRGAMGLASCGLQLFQDATHGRIWRRLRRPYAMFMQWLVGFADAYIDRERRNLNALVFVLCAAKPLAEQAQQQEHQ</sequence>
<dbReference type="STRING" id="1317117.ATO7_04700"/>
<name>A0A1Y1SIX2_9GAMM</name>
<dbReference type="CDD" id="cd02440">
    <property type="entry name" value="AdoMet_MTases"/>
    <property type="match status" value="1"/>
</dbReference>
<keyword evidence="2" id="KW-0808">Transferase</keyword>
<reference evidence="2 3" key="1">
    <citation type="submission" date="2013-04" db="EMBL/GenBank/DDBJ databases">
        <title>Oceanococcus atlanticus 22II-S10r2 Genome Sequencing.</title>
        <authorList>
            <person name="Lai Q."/>
            <person name="Li G."/>
            <person name="Shao Z."/>
        </authorList>
    </citation>
    <scope>NUCLEOTIDE SEQUENCE [LARGE SCALE GENOMIC DNA]</scope>
    <source>
        <strain evidence="2 3">22II-S10r2</strain>
    </source>
</reference>
<dbReference type="GO" id="GO:0032259">
    <property type="term" value="P:methylation"/>
    <property type="evidence" value="ECO:0007669"/>
    <property type="project" value="UniProtKB-KW"/>
</dbReference>
<dbReference type="Pfam" id="PF08241">
    <property type="entry name" value="Methyltransf_11"/>
    <property type="match status" value="1"/>
</dbReference>
<dbReference type="Proteomes" id="UP000192342">
    <property type="component" value="Unassembled WGS sequence"/>
</dbReference>
<accession>A0A1Y1SIX2</accession>
<proteinExistence type="predicted"/>
<dbReference type="EMBL" id="AQQV01000001">
    <property type="protein sequence ID" value="ORE89149.1"/>
    <property type="molecule type" value="Genomic_DNA"/>
</dbReference>
<evidence type="ECO:0000259" key="1">
    <source>
        <dbReference type="Pfam" id="PF08241"/>
    </source>
</evidence>
<protein>
    <submittedName>
        <fullName evidence="2">Type 11 methyltransferase</fullName>
    </submittedName>
</protein>
<dbReference type="SUPFAM" id="SSF53335">
    <property type="entry name" value="S-adenosyl-L-methionine-dependent methyltransferases"/>
    <property type="match status" value="1"/>
</dbReference>
<keyword evidence="2" id="KW-0489">Methyltransferase</keyword>
<evidence type="ECO:0000313" key="2">
    <source>
        <dbReference type="EMBL" id="ORE89149.1"/>
    </source>
</evidence>
<dbReference type="Gene3D" id="3.40.50.150">
    <property type="entry name" value="Vaccinia Virus protein VP39"/>
    <property type="match status" value="1"/>
</dbReference>
<comment type="caution">
    <text evidence="2">The sequence shown here is derived from an EMBL/GenBank/DDBJ whole genome shotgun (WGS) entry which is preliminary data.</text>
</comment>
<dbReference type="AlphaFoldDB" id="A0A1Y1SIX2"/>
<organism evidence="2 3">
    <name type="scientific">Oceanococcus atlanticus</name>
    <dbReference type="NCBI Taxonomy" id="1317117"/>
    <lineage>
        <taxon>Bacteria</taxon>
        <taxon>Pseudomonadati</taxon>
        <taxon>Pseudomonadota</taxon>
        <taxon>Gammaproteobacteria</taxon>
        <taxon>Chromatiales</taxon>
        <taxon>Oceanococcaceae</taxon>
        <taxon>Oceanococcus</taxon>
    </lineage>
</organism>
<keyword evidence="3" id="KW-1185">Reference proteome</keyword>